<comment type="caution">
    <text evidence="3">The sequence shown here is derived from an EMBL/GenBank/DDBJ whole genome shotgun (WGS) entry which is preliminary data.</text>
</comment>
<dbReference type="InterPro" id="IPR018289">
    <property type="entry name" value="MULE_transposase_dom"/>
</dbReference>
<gene>
    <name evidence="3" type="ORF">QYE76_058902</name>
</gene>
<evidence type="ECO:0000256" key="1">
    <source>
        <dbReference type="SAM" id="MobiDB-lite"/>
    </source>
</evidence>
<proteinExistence type="predicted"/>
<keyword evidence="4" id="KW-1185">Reference proteome</keyword>
<reference evidence="3" key="1">
    <citation type="submission" date="2023-07" db="EMBL/GenBank/DDBJ databases">
        <title>A chromosome-level genome assembly of Lolium multiflorum.</title>
        <authorList>
            <person name="Chen Y."/>
            <person name="Copetti D."/>
            <person name="Kolliker R."/>
            <person name="Studer B."/>
        </authorList>
    </citation>
    <scope>NUCLEOTIDE SEQUENCE</scope>
    <source>
        <strain evidence="3">02402/16</strain>
        <tissue evidence="3">Leaf</tissue>
    </source>
</reference>
<dbReference type="PANTHER" id="PTHR31973">
    <property type="entry name" value="POLYPROTEIN, PUTATIVE-RELATED"/>
    <property type="match status" value="1"/>
</dbReference>
<dbReference type="Proteomes" id="UP001231189">
    <property type="component" value="Unassembled WGS sequence"/>
</dbReference>
<evidence type="ECO:0000313" key="4">
    <source>
        <dbReference type="Proteomes" id="UP001231189"/>
    </source>
</evidence>
<dbReference type="PANTHER" id="PTHR31973:SF195">
    <property type="entry name" value="MUDR FAMILY TRANSPOSASE"/>
    <property type="match status" value="1"/>
</dbReference>
<dbReference type="EMBL" id="JAUUTY010000003">
    <property type="protein sequence ID" value="KAK1670743.1"/>
    <property type="molecule type" value="Genomic_DNA"/>
</dbReference>
<evidence type="ECO:0000259" key="2">
    <source>
        <dbReference type="Pfam" id="PF10551"/>
    </source>
</evidence>
<dbReference type="AlphaFoldDB" id="A0AAD8T7Z0"/>
<evidence type="ECO:0000313" key="3">
    <source>
        <dbReference type="EMBL" id="KAK1670743.1"/>
    </source>
</evidence>
<name>A0AAD8T7Z0_LOLMU</name>
<feature type="domain" description="MULE transposase" evidence="2">
    <location>
        <begin position="77"/>
        <end position="148"/>
    </location>
</feature>
<organism evidence="3 4">
    <name type="scientific">Lolium multiflorum</name>
    <name type="common">Italian ryegrass</name>
    <name type="synonym">Lolium perenne subsp. multiflorum</name>
    <dbReference type="NCBI Taxonomy" id="4521"/>
    <lineage>
        <taxon>Eukaryota</taxon>
        <taxon>Viridiplantae</taxon>
        <taxon>Streptophyta</taxon>
        <taxon>Embryophyta</taxon>
        <taxon>Tracheophyta</taxon>
        <taxon>Spermatophyta</taxon>
        <taxon>Magnoliopsida</taxon>
        <taxon>Liliopsida</taxon>
        <taxon>Poales</taxon>
        <taxon>Poaceae</taxon>
        <taxon>BOP clade</taxon>
        <taxon>Pooideae</taxon>
        <taxon>Poodae</taxon>
        <taxon>Poeae</taxon>
        <taxon>Poeae Chloroplast Group 2 (Poeae type)</taxon>
        <taxon>Loliodinae</taxon>
        <taxon>Loliinae</taxon>
        <taxon>Lolium</taxon>
    </lineage>
</organism>
<feature type="region of interest" description="Disordered" evidence="1">
    <location>
        <begin position="250"/>
        <end position="280"/>
    </location>
</feature>
<dbReference type="Pfam" id="PF10551">
    <property type="entry name" value="MULE"/>
    <property type="match status" value="1"/>
</dbReference>
<protein>
    <recommendedName>
        <fullName evidence="2">MULE transposase domain-containing protein</fullName>
    </recommendedName>
</protein>
<accession>A0AAD8T7Z0</accession>
<sequence length="280" mass="30442">MALDKINGPWNESFQLLYTFKAEVEMASPGSVVAIDKHTIPYKLKSGKVMHKECFRRAFVCFKACWKGFLDGCRPYLAVDATALHGRFKGQLVAATAVDGHNWMFPIAYGVLEVESEESWTWFLQNLRDLIGHPPGLVIHTDACKGQQDGGGPTVVIDATNIEAIAYNIASTAQTQPSMSEPVDVSLPVPRVRIDAKTIEAIVYNRAAKPPIQPSADPSLMKYTKTAAVPTVVIDATNIEAIADNIASTADGADDHPSAARRPGLSCPSLRGRVRRRKLG</sequence>